<dbReference type="PROSITE" id="PS00010">
    <property type="entry name" value="ASX_HYDROXYL"/>
    <property type="match status" value="1"/>
</dbReference>
<dbReference type="PROSITE" id="PS00022">
    <property type="entry name" value="EGF_1"/>
    <property type="match status" value="4"/>
</dbReference>
<feature type="disulfide bond" evidence="12">
    <location>
        <begin position="134"/>
        <end position="143"/>
    </location>
</feature>
<comment type="caution">
    <text evidence="12">Lacks conserved residue(s) required for the propagation of feature annotation.</text>
</comment>
<dbReference type="OMA" id="MCINNAC"/>
<dbReference type="CDD" id="cd00054">
    <property type="entry name" value="EGF_CA"/>
    <property type="match status" value="1"/>
</dbReference>
<dbReference type="InterPro" id="IPR014878">
    <property type="entry name" value="THAP4-like_heme-bd"/>
</dbReference>
<name>A0A0N4YJ25_NIPBR</name>
<keyword evidence="7" id="KW-0914">Notch signaling pathway</keyword>
<dbReference type="PANTHER" id="PTHR24049:SF22">
    <property type="entry name" value="DROSOPHILA CRUMBS HOMOLOG"/>
    <property type="match status" value="1"/>
</dbReference>
<dbReference type="SUPFAM" id="SSF50814">
    <property type="entry name" value="Lipocalins"/>
    <property type="match status" value="1"/>
</dbReference>
<proteinExistence type="predicted"/>
<dbReference type="InterPro" id="IPR001881">
    <property type="entry name" value="EGF-like_Ca-bd_dom"/>
</dbReference>
<dbReference type="InterPro" id="IPR018097">
    <property type="entry name" value="EGF_Ca-bd_CS"/>
</dbReference>
<dbReference type="GO" id="GO:0032991">
    <property type="term" value="C:protein-containing complex"/>
    <property type="evidence" value="ECO:0007669"/>
    <property type="project" value="TreeGrafter"/>
</dbReference>
<dbReference type="SMART" id="SM00181">
    <property type="entry name" value="EGF"/>
    <property type="match status" value="4"/>
</dbReference>
<keyword evidence="11" id="KW-0325">Glycoprotein</keyword>
<evidence type="ECO:0000256" key="9">
    <source>
        <dbReference type="ARBA" id="ARBA00023136"/>
    </source>
</evidence>
<keyword evidence="2" id="KW-0217">Developmental protein</keyword>
<dbReference type="Pfam" id="PF08768">
    <property type="entry name" value="THAP4_heme-bd"/>
    <property type="match status" value="1"/>
</dbReference>
<dbReference type="Gene3D" id="2.10.25.10">
    <property type="entry name" value="Laminin"/>
    <property type="match status" value="3"/>
</dbReference>
<accession>A0A0N4YJ25</accession>
<dbReference type="AlphaFoldDB" id="A0A0N4YJ25"/>
<dbReference type="PANTHER" id="PTHR24049">
    <property type="entry name" value="CRUMBS FAMILY MEMBER"/>
    <property type="match status" value="1"/>
</dbReference>
<keyword evidence="9" id="KW-0472">Membrane</keyword>
<feature type="domain" description="EGF-like" evidence="13">
    <location>
        <begin position="33"/>
        <end position="70"/>
    </location>
</feature>
<dbReference type="WBParaSite" id="NBR_0001694701-mRNA-1">
    <property type="protein sequence ID" value="NBR_0001694701-mRNA-1"/>
    <property type="gene ID" value="NBR_0001694701"/>
</dbReference>
<dbReference type="PROSITE" id="PS01186">
    <property type="entry name" value="EGF_2"/>
    <property type="match status" value="2"/>
</dbReference>
<evidence type="ECO:0000256" key="11">
    <source>
        <dbReference type="ARBA" id="ARBA00023180"/>
    </source>
</evidence>
<gene>
    <name evidence="14" type="ORF">NBR_LOCUS16948</name>
</gene>
<dbReference type="GO" id="GO:0005886">
    <property type="term" value="C:plasma membrane"/>
    <property type="evidence" value="ECO:0007669"/>
    <property type="project" value="TreeGrafter"/>
</dbReference>
<reference evidence="14 15" key="2">
    <citation type="submission" date="2018-11" db="EMBL/GenBank/DDBJ databases">
        <authorList>
            <consortium name="Pathogen Informatics"/>
        </authorList>
    </citation>
    <scope>NUCLEOTIDE SEQUENCE [LARGE SCALE GENOMIC DNA]</scope>
</reference>
<reference evidence="16" key="1">
    <citation type="submission" date="2017-02" db="UniProtKB">
        <authorList>
            <consortium name="WormBaseParasite"/>
        </authorList>
    </citation>
    <scope>IDENTIFICATION</scope>
</reference>
<dbReference type="GO" id="GO:0007219">
    <property type="term" value="P:Notch signaling pathway"/>
    <property type="evidence" value="ECO:0007669"/>
    <property type="project" value="UniProtKB-KW"/>
</dbReference>
<keyword evidence="8" id="KW-1133">Transmembrane helix</keyword>
<dbReference type="Pfam" id="PF00008">
    <property type="entry name" value="EGF"/>
    <property type="match status" value="1"/>
</dbReference>
<feature type="domain" description="EGF-like" evidence="13">
    <location>
        <begin position="71"/>
        <end position="106"/>
    </location>
</feature>
<evidence type="ECO:0000256" key="10">
    <source>
        <dbReference type="ARBA" id="ARBA00023157"/>
    </source>
</evidence>
<evidence type="ECO:0000256" key="7">
    <source>
        <dbReference type="ARBA" id="ARBA00022976"/>
    </source>
</evidence>
<feature type="disulfide bond" evidence="12">
    <location>
        <begin position="96"/>
        <end position="105"/>
    </location>
</feature>
<dbReference type="FunFam" id="2.10.25.10:FF:000146">
    <property type="entry name" value="Putative neurogenic locus notch"/>
    <property type="match status" value="1"/>
</dbReference>
<keyword evidence="3 12" id="KW-0245">EGF-like domain</keyword>
<dbReference type="GO" id="GO:0005509">
    <property type="term" value="F:calcium ion binding"/>
    <property type="evidence" value="ECO:0007669"/>
    <property type="project" value="InterPro"/>
</dbReference>
<dbReference type="STRING" id="27835.A0A0N4YJ25"/>
<evidence type="ECO:0000256" key="6">
    <source>
        <dbReference type="ARBA" id="ARBA00022737"/>
    </source>
</evidence>
<evidence type="ECO:0000313" key="16">
    <source>
        <dbReference type="WBParaSite" id="NBR_0001694701-mRNA-1"/>
    </source>
</evidence>
<dbReference type="GO" id="GO:0007157">
    <property type="term" value="P:heterophilic cell-cell adhesion via plasma membrane cell adhesion molecules"/>
    <property type="evidence" value="ECO:0007669"/>
    <property type="project" value="TreeGrafter"/>
</dbReference>
<keyword evidence="4" id="KW-0812">Transmembrane</keyword>
<keyword evidence="5" id="KW-0732">Signal</keyword>
<dbReference type="SUPFAM" id="SSF57196">
    <property type="entry name" value="EGF/Laminin"/>
    <property type="match status" value="3"/>
</dbReference>
<keyword evidence="6" id="KW-0677">Repeat</keyword>
<comment type="subcellular location">
    <subcellularLocation>
        <location evidence="1">Membrane</location>
        <topology evidence="1">Single-pass type I membrane protein</topology>
    </subcellularLocation>
</comment>
<feature type="disulfide bond" evidence="12">
    <location>
        <begin position="60"/>
        <end position="69"/>
    </location>
</feature>
<dbReference type="InterPro" id="IPR012674">
    <property type="entry name" value="Calycin"/>
</dbReference>
<evidence type="ECO:0000256" key="3">
    <source>
        <dbReference type="ARBA" id="ARBA00022536"/>
    </source>
</evidence>
<feature type="domain" description="EGF-like" evidence="13">
    <location>
        <begin position="1"/>
        <end position="32"/>
    </location>
</feature>
<dbReference type="Gene3D" id="2.40.128.20">
    <property type="match status" value="1"/>
</dbReference>
<sequence>HANPCANGGICSVKNSKVHCECAKGFAGENCTDRDMCINNACANNSTCRNGPKGTYICDCLENTVGTYCQFRCAPDQCSGNGECIMRFNGKIGCKCEDGMTGLRCDRERDECKTAKCVHSLKCVDKFNDYECVCEDGWMGKNCERFKHRSFDYPMDFNATGYTETLSFTVAKPLMFGTPSINFTCRAVSNDDATDVHEQNGFLTIRQYPPMGEKTLKVALSSVNNQGVILVEEGPLTDEEGTGLTTITVSPQYVKMYEEELERLTSLSPETWVRSFTRKGPRLIQSVSRETEGRKLRFKKFYQQIREPDFL</sequence>
<evidence type="ECO:0000259" key="13">
    <source>
        <dbReference type="PROSITE" id="PS50026"/>
    </source>
</evidence>
<evidence type="ECO:0000256" key="1">
    <source>
        <dbReference type="ARBA" id="ARBA00004479"/>
    </source>
</evidence>
<evidence type="ECO:0000256" key="2">
    <source>
        <dbReference type="ARBA" id="ARBA00022473"/>
    </source>
</evidence>
<dbReference type="InterPro" id="IPR000152">
    <property type="entry name" value="EGF-type_Asp/Asn_hydroxyl_site"/>
</dbReference>
<dbReference type="SMART" id="SM00179">
    <property type="entry name" value="EGF_CA"/>
    <property type="match status" value="2"/>
</dbReference>
<evidence type="ECO:0000256" key="4">
    <source>
        <dbReference type="ARBA" id="ARBA00022692"/>
    </source>
</evidence>
<evidence type="ECO:0000313" key="14">
    <source>
        <dbReference type="EMBL" id="VDL80561.1"/>
    </source>
</evidence>
<feature type="domain" description="EGF-like" evidence="13">
    <location>
        <begin position="108"/>
        <end position="144"/>
    </location>
</feature>
<dbReference type="Proteomes" id="UP000271162">
    <property type="component" value="Unassembled WGS sequence"/>
</dbReference>
<dbReference type="PROSITE" id="PS01187">
    <property type="entry name" value="EGF_CA"/>
    <property type="match status" value="1"/>
</dbReference>
<keyword evidence="15" id="KW-1185">Reference proteome</keyword>
<evidence type="ECO:0000256" key="8">
    <source>
        <dbReference type="ARBA" id="ARBA00022989"/>
    </source>
</evidence>
<organism evidence="16">
    <name type="scientific">Nippostrongylus brasiliensis</name>
    <name type="common">Rat hookworm</name>
    <dbReference type="NCBI Taxonomy" id="27835"/>
    <lineage>
        <taxon>Eukaryota</taxon>
        <taxon>Metazoa</taxon>
        <taxon>Ecdysozoa</taxon>
        <taxon>Nematoda</taxon>
        <taxon>Chromadorea</taxon>
        <taxon>Rhabditida</taxon>
        <taxon>Rhabditina</taxon>
        <taxon>Rhabditomorpha</taxon>
        <taxon>Strongyloidea</taxon>
        <taxon>Heligmosomidae</taxon>
        <taxon>Nippostrongylus</taxon>
    </lineage>
</organism>
<keyword evidence="10 12" id="KW-1015">Disulfide bond</keyword>
<dbReference type="EMBL" id="UYSL01022484">
    <property type="protein sequence ID" value="VDL80561.1"/>
    <property type="molecule type" value="Genomic_DNA"/>
</dbReference>
<evidence type="ECO:0000313" key="15">
    <source>
        <dbReference type="Proteomes" id="UP000271162"/>
    </source>
</evidence>
<feature type="disulfide bond" evidence="12">
    <location>
        <begin position="22"/>
        <end position="31"/>
    </location>
</feature>
<evidence type="ECO:0000256" key="12">
    <source>
        <dbReference type="PROSITE-ProRule" id="PRU00076"/>
    </source>
</evidence>
<protein>
    <submittedName>
        <fullName evidence="16">EGF-like domain protein</fullName>
    </submittedName>
</protein>
<dbReference type="PROSITE" id="PS50026">
    <property type="entry name" value="EGF_3"/>
    <property type="match status" value="4"/>
</dbReference>
<dbReference type="InterPro" id="IPR000742">
    <property type="entry name" value="EGF"/>
</dbReference>
<dbReference type="InterPro" id="IPR051022">
    <property type="entry name" value="Notch_Cell-Fate_Det"/>
</dbReference>
<evidence type="ECO:0000256" key="5">
    <source>
        <dbReference type="ARBA" id="ARBA00022729"/>
    </source>
</evidence>
<dbReference type="GO" id="GO:0045197">
    <property type="term" value="P:establishment or maintenance of epithelial cell apical/basal polarity"/>
    <property type="evidence" value="ECO:0007669"/>
    <property type="project" value="TreeGrafter"/>
</dbReference>